<feature type="compositionally biased region" description="Low complexity" evidence="1">
    <location>
        <begin position="64"/>
        <end position="73"/>
    </location>
</feature>
<sequence>MRYMCSPRPTGEHPVICIDVGSLTRPFIHRNEGRAARSSIFHRRSLPFSSKSQVKRFGRGSQTPAPAEWPRAPARATTVSWGLCCGLRGAARPADATR</sequence>
<proteinExistence type="predicted"/>
<evidence type="ECO:0000313" key="3">
    <source>
        <dbReference type="Proteomes" id="UP000625711"/>
    </source>
</evidence>
<accession>A0A834IUQ6</accession>
<keyword evidence="3" id="KW-1185">Reference proteome</keyword>
<name>A0A834IUQ6_RHYFE</name>
<organism evidence="2 3">
    <name type="scientific">Rhynchophorus ferrugineus</name>
    <name type="common">Red palm weevil</name>
    <name type="synonym">Curculio ferrugineus</name>
    <dbReference type="NCBI Taxonomy" id="354439"/>
    <lineage>
        <taxon>Eukaryota</taxon>
        <taxon>Metazoa</taxon>
        <taxon>Ecdysozoa</taxon>
        <taxon>Arthropoda</taxon>
        <taxon>Hexapoda</taxon>
        <taxon>Insecta</taxon>
        <taxon>Pterygota</taxon>
        <taxon>Neoptera</taxon>
        <taxon>Endopterygota</taxon>
        <taxon>Coleoptera</taxon>
        <taxon>Polyphaga</taxon>
        <taxon>Cucujiformia</taxon>
        <taxon>Curculionidae</taxon>
        <taxon>Dryophthorinae</taxon>
        <taxon>Rhynchophorus</taxon>
    </lineage>
</organism>
<dbReference type="EMBL" id="JAACXV010000026">
    <property type="protein sequence ID" value="KAF7286416.1"/>
    <property type="molecule type" value="Genomic_DNA"/>
</dbReference>
<comment type="caution">
    <text evidence="2">The sequence shown here is derived from an EMBL/GenBank/DDBJ whole genome shotgun (WGS) entry which is preliminary data.</text>
</comment>
<evidence type="ECO:0000256" key="1">
    <source>
        <dbReference type="SAM" id="MobiDB-lite"/>
    </source>
</evidence>
<evidence type="ECO:0000313" key="2">
    <source>
        <dbReference type="EMBL" id="KAF7286416.1"/>
    </source>
</evidence>
<dbReference type="AlphaFoldDB" id="A0A834IUQ6"/>
<reference evidence="2" key="1">
    <citation type="submission" date="2020-08" db="EMBL/GenBank/DDBJ databases">
        <title>Genome sequencing and assembly of the red palm weevil Rhynchophorus ferrugineus.</title>
        <authorList>
            <person name="Dias G.B."/>
            <person name="Bergman C.M."/>
            <person name="Manee M."/>
        </authorList>
    </citation>
    <scope>NUCLEOTIDE SEQUENCE</scope>
    <source>
        <strain evidence="2">AA-2017</strain>
        <tissue evidence="2">Whole larva</tissue>
    </source>
</reference>
<protein>
    <submittedName>
        <fullName evidence="2">Uncharacterized protein</fullName>
    </submittedName>
</protein>
<dbReference type="Proteomes" id="UP000625711">
    <property type="component" value="Unassembled WGS sequence"/>
</dbReference>
<gene>
    <name evidence="2" type="ORF">GWI33_005336</name>
</gene>
<feature type="region of interest" description="Disordered" evidence="1">
    <location>
        <begin position="51"/>
        <end position="73"/>
    </location>
</feature>